<dbReference type="EMBL" id="JAFBCV010000002">
    <property type="protein sequence ID" value="MBM7837602.1"/>
    <property type="molecule type" value="Genomic_DNA"/>
</dbReference>
<dbReference type="Gene3D" id="3.40.50.10170">
    <property type="match status" value="1"/>
</dbReference>
<dbReference type="Pfam" id="PF02645">
    <property type="entry name" value="DegV"/>
    <property type="match status" value="1"/>
</dbReference>
<comment type="caution">
    <text evidence="2">The sequence shown here is derived from an EMBL/GenBank/DDBJ whole genome shotgun (WGS) entry which is preliminary data.</text>
</comment>
<keyword evidence="3" id="KW-1185">Reference proteome</keyword>
<dbReference type="RefSeq" id="WP_204464636.1">
    <property type="nucleotide sequence ID" value="NZ_JAFBCV010000002.1"/>
</dbReference>
<evidence type="ECO:0000313" key="2">
    <source>
        <dbReference type="EMBL" id="MBM7837602.1"/>
    </source>
</evidence>
<name>A0ABS2SQ03_9BACI</name>
<dbReference type="PANTHER" id="PTHR33434:SF2">
    <property type="entry name" value="FATTY ACID-BINDING PROTEIN TM_1468"/>
    <property type="match status" value="1"/>
</dbReference>
<proteinExistence type="predicted"/>
<dbReference type="SUPFAM" id="SSF82549">
    <property type="entry name" value="DAK1/DegV-like"/>
    <property type="match status" value="1"/>
</dbReference>
<dbReference type="InterPro" id="IPR003797">
    <property type="entry name" value="DegV"/>
</dbReference>
<organism evidence="2 3">
    <name type="scientific">Shouchella xiaoxiensis</name>
    <dbReference type="NCBI Taxonomy" id="766895"/>
    <lineage>
        <taxon>Bacteria</taxon>
        <taxon>Bacillati</taxon>
        <taxon>Bacillota</taxon>
        <taxon>Bacilli</taxon>
        <taxon>Bacillales</taxon>
        <taxon>Bacillaceae</taxon>
        <taxon>Shouchella</taxon>
    </lineage>
</organism>
<dbReference type="Gene3D" id="3.30.1180.10">
    <property type="match status" value="1"/>
</dbReference>
<protein>
    <submittedName>
        <fullName evidence="2">DegV family protein with EDD domain</fullName>
    </submittedName>
</protein>
<dbReference type="Proteomes" id="UP001179280">
    <property type="component" value="Unassembled WGS sequence"/>
</dbReference>
<evidence type="ECO:0000313" key="3">
    <source>
        <dbReference type="Proteomes" id="UP001179280"/>
    </source>
</evidence>
<dbReference type="PANTHER" id="PTHR33434">
    <property type="entry name" value="DEGV DOMAIN-CONTAINING PROTEIN DR_1986-RELATED"/>
    <property type="match status" value="1"/>
</dbReference>
<dbReference type="InterPro" id="IPR043168">
    <property type="entry name" value="DegV_C"/>
</dbReference>
<accession>A0ABS2SQ03</accession>
<dbReference type="PROSITE" id="PS51482">
    <property type="entry name" value="DEGV"/>
    <property type="match status" value="1"/>
</dbReference>
<keyword evidence="1" id="KW-0446">Lipid-binding</keyword>
<dbReference type="InterPro" id="IPR050270">
    <property type="entry name" value="DegV_domain_contain"/>
</dbReference>
<dbReference type="NCBIfam" id="TIGR00762">
    <property type="entry name" value="DegV"/>
    <property type="match status" value="1"/>
</dbReference>
<evidence type="ECO:0000256" key="1">
    <source>
        <dbReference type="ARBA" id="ARBA00023121"/>
    </source>
</evidence>
<gene>
    <name evidence="2" type="ORF">JOC54_000833</name>
</gene>
<sequence length="286" mass="31505">MTSIKIVTDSTADIPEELVQKYNIHVIPLNVHFGEEQFEDGISLKPKEFYAKLTSSEVMPKTSQPSPQQFEELYRQVATEKDDQILSIHLSSQMSGTMQAALIAKEELKNELAIHVYDSKRASYAIGIVVVEIAKLVAQGADLEACQKRLNELLKDTRVYFMVDTLEFLQKNGRIGKASALLGSLLKMKPILSLNEPGEVYPHEKVRGQKKAAARILALLKEEFGSGEVHVGISHAVNEELANELALEIKHQFNTQSVVLTEIGSVIGAHVGPGTVSLSMTNVEQA</sequence>
<reference evidence="2" key="1">
    <citation type="submission" date="2021-01" db="EMBL/GenBank/DDBJ databases">
        <title>Genomic Encyclopedia of Type Strains, Phase IV (KMG-IV): sequencing the most valuable type-strain genomes for metagenomic binning, comparative biology and taxonomic classification.</title>
        <authorList>
            <person name="Goeker M."/>
        </authorList>
    </citation>
    <scope>NUCLEOTIDE SEQUENCE</scope>
    <source>
        <strain evidence="2">DSM 21943</strain>
    </source>
</reference>